<sequence length="62" mass="7351">MELFFILPAFLVVLAVWFVLVYNGLIKSRNRVDESWSDIEVQMKRRYDLIPSPKSPKLDPRL</sequence>
<gene>
    <name evidence="7" type="ORF">UX09_C0029G0010</name>
</gene>
<keyword evidence="5 6" id="KW-0472">Membrane</keyword>
<feature type="transmembrane region" description="Helical" evidence="6">
    <location>
        <begin position="6"/>
        <end position="25"/>
    </location>
</feature>
<dbReference type="InterPro" id="IPR023353">
    <property type="entry name" value="LemA-like_dom_sf"/>
</dbReference>
<dbReference type="AlphaFoldDB" id="A0A0G1MGL1"/>
<protein>
    <submittedName>
        <fullName evidence="7">LemA family protein</fullName>
    </submittedName>
</protein>
<dbReference type="Gene3D" id="1.20.1440.20">
    <property type="entry name" value="LemA-like domain"/>
    <property type="match status" value="1"/>
</dbReference>
<dbReference type="InterPro" id="IPR007156">
    <property type="entry name" value="MamQ_LemA"/>
</dbReference>
<dbReference type="GO" id="GO:0016020">
    <property type="term" value="C:membrane"/>
    <property type="evidence" value="ECO:0007669"/>
    <property type="project" value="UniProtKB-SubCell"/>
</dbReference>
<evidence type="ECO:0000256" key="2">
    <source>
        <dbReference type="ARBA" id="ARBA00008854"/>
    </source>
</evidence>
<comment type="subcellular location">
    <subcellularLocation>
        <location evidence="1">Membrane</location>
        <topology evidence="1">Single-pass membrane protein</topology>
    </subcellularLocation>
</comment>
<evidence type="ECO:0000313" key="7">
    <source>
        <dbReference type="EMBL" id="KKU07471.1"/>
    </source>
</evidence>
<dbReference type="Proteomes" id="UP000034354">
    <property type="component" value="Unassembled WGS sequence"/>
</dbReference>
<evidence type="ECO:0000313" key="8">
    <source>
        <dbReference type="Proteomes" id="UP000034354"/>
    </source>
</evidence>
<evidence type="ECO:0000256" key="6">
    <source>
        <dbReference type="SAM" id="Phobius"/>
    </source>
</evidence>
<dbReference type="PANTHER" id="PTHR34478">
    <property type="entry name" value="PROTEIN LEMA"/>
    <property type="match status" value="1"/>
</dbReference>
<dbReference type="SUPFAM" id="SSF140478">
    <property type="entry name" value="LemA-like"/>
    <property type="match status" value="1"/>
</dbReference>
<comment type="caution">
    <text evidence="7">The sequence shown here is derived from an EMBL/GenBank/DDBJ whole genome shotgun (WGS) entry which is preliminary data.</text>
</comment>
<evidence type="ECO:0000256" key="3">
    <source>
        <dbReference type="ARBA" id="ARBA00022692"/>
    </source>
</evidence>
<name>A0A0G1MGL1_9BACT</name>
<dbReference type="EMBL" id="LCKW01000029">
    <property type="protein sequence ID" value="KKU07471.1"/>
    <property type="molecule type" value="Genomic_DNA"/>
</dbReference>
<dbReference type="STRING" id="1618993.UX09_C0029G0010"/>
<accession>A0A0G1MGL1</accession>
<organism evidence="7 8">
    <name type="scientific">Candidatus Uhrbacteria bacterium GW2011_GWE2_45_35</name>
    <dbReference type="NCBI Taxonomy" id="1618993"/>
    <lineage>
        <taxon>Bacteria</taxon>
        <taxon>Candidatus Uhriibacteriota</taxon>
    </lineage>
</organism>
<dbReference type="PANTHER" id="PTHR34478:SF2">
    <property type="entry name" value="MEMBRANE PROTEIN"/>
    <property type="match status" value="1"/>
</dbReference>
<reference evidence="7 8" key="1">
    <citation type="journal article" date="2015" name="Nature">
        <title>rRNA introns, odd ribosomes, and small enigmatic genomes across a large radiation of phyla.</title>
        <authorList>
            <person name="Brown C.T."/>
            <person name="Hug L.A."/>
            <person name="Thomas B.C."/>
            <person name="Sharon I."/>
            <person name="Castelle C.J."/>
            <person name="Singh A."/>
            <person name="Wilkins M.J."/>
            <person name="Williams K.H."/>
            <person name="Banfield J.F."/>
        </authorList>
    </citation>
    <scope>NUCLEOTIDE SEQUENCE [LARGE SCALE GENOMIC DNA]</scope>
</reference>
<evidence type="ECO:0000256" key="5">
    <source>
        <dbReference type="ARBA" id="ARBA00023136"/>
    </source>
</evidence>
<proteinExistence type="inferred from homology"/>
<comment type="similarity">
    <text evidence="2">Belongs to the LemA family.</text>
</comment>
<keyword evidence="4 6" id="KW-1133">Transmembrane helix</keyword>
<evidence type="ECO:0000256" key="4">
    <source>
        <dbReference type="ARBA" id="ARBA00022989"/>
    </source>
</evidence>
<keyword evidence="3 6" id="KW-0812">Transmembrane</keyword>
<evidence type="ECO:0000256" key="1">
    <source>
        <dbReference type="ARBA" id="ARBA00004167"/>
    </source>
</evidence>